<dbReference type="AlphaFoldDB" id="A0A0A9DS37"/>
<evidence type="ECO:0000313" key="1">
    <source>
        <dbReference type="EMBL" id="JAD90586.1"/>
    </source>
</evidence>
<organism evidence="1">
    <name type="scientific">Arundo donax</name>
    <name type="common">Giant reed</name>
    <name type="synonym">Donax arundinaceus</name>
    <dbReference type="NCBI Taxonomy" id="35708"/>
    <lineage>
        <taxon>Eukaryota</taxon>
        <taxon>Viridiplantae</taxon>
        <taxon>Streptophyta</taxon>
        <taxon>Embryophyta</taxon>
        <taxon>Tracheophyta</taxon>
        <taxon>Spermatophyta</taxon>
        <taxon>Magnoliopsida</taxon>
        <taxon>Liliopsida</taxon>
        <taxon>Poales</taxon>
        <taxon>Poaceae</taxon>
        <taxon>PACMAD clade</taxon>
        <taxon>Arundinoideae</taxon>
        <taxon>Arundineae</taxon>
        <taxon>Arundo</taxon>
    </lineage>
</organism>
<sequence>MLFILCFGEPHLLERPKRCKNAPSNPNTAYECQQISHAVVHLKDESLKMNLAPHPPTHTHTHKTKPCSDFTHNGASCVNLFP</sequence>
<accession>A0A0A9DS37</accession>
<name>A0A0A9DS37_ARUDO</name>
<protein>
    <submittedName>
        <fullName evidence="1">ARP901</fullName>
    </submittedName>
</protein>
<reference evidence="1" key="1">
    <citation type="submission" date="2014-09" db="EMBL/GenBank/DDBJ databases">
        <authorList>
            <person name="Magalhaes I.L.F."/>
            <person name="Oliveira U."/>
            <person name="Santos F.R."/>
            <person name="Vidigal T.H.D.A."/>
            <person name="Brescovit A.D."/>
            <person name="Santos A.J."/>
        </authorList>
    </citation>
    <scope>NUCLEOTIDE SEQUENCE</scope>
    <source>
        <tissue evidence="1">Shoot tissue taken approximately 20 cm above the soil surface</tissue>
    </source>
</reference>
<dbReference type="EMBL" id="GBRH01207309">
    <property type="protein sequence ID" value="JAD90586.1"/>
    <property type="molecule type" value="Transcribed_RNA"/>
</dbReference>
<proteinExistence type="predicted"/>
<reference evidence="1" key="2">
    <citation type="journal article" date="2015" name="Data Brief">
        <title>Shoot transcriptome of the giant reed, Arundo donax.</title>
        <authorList>
            <person name="Barrero R.A."/>
            <person name="Guerrero F.D."/>
            <person name="Moolhuijzen P."/>
            <person name="Goolsby J.A."/>
            <person name="Tidwell J."/>
            <person name="Bellgard S.E."/>
            <person name="Bellgard M.I."/>
        </authorList>
    </citation>
    <scope>NUCLEOTIDE SEQUENCE</scope>
    <source>
        <tissue evidence="1">Shoot tissue taken approximately 20 cm above the soil surface</tissue>
    </source>
</reference>